<dbReference type="EMBL" id="JAPFFM010000019">
    <property type="protein sequence ID" value="KAJ6687446.1"/>
    <property type="molecule type" value="Genomic_DNA"/>
</dbReference>
<keyword evidence="4" id="KW-1185">Reference proteome</keyword>
<feature type="region of interest" description="Disordered" evidence="1">
    <location>
        <begin position="184"/>
        <end position="235"/>
    </location>
</feature>
<dbReference type="Proteomes" id="UP001151752">
    <property type="component" value="Chromosome 15W"/>
</dbReference>
<evidence type="ECO:0000313" key="4">
    <source>
        <dbReference type="Proteomes" id="UP001151752"/>
    </source>
</evidence>
<evidence type="ECO:0000256" key="1">
    <source>
        <dbReference type="SAM" id="MobiDB-lite"/>
    </source>
</evidence>
<evidence type="ECO:0000259" key="2">
    <source>
        <dbReference type="Pfam" id="PF24851"/>
    </source>
</evidence>
<reference evidence="3" key="2">
    <citation type="journal article" date="2023" name="Int. J. Mol. Sci.">
        <title>De Novo Assembly and Annotation of 11 Diverse Shrub Willow (Salix) Genomes Reveals Novel Gene Organization in Sex-Linked Regions.</title>
        <authorList>
            <person name="Hyden B."/>
            <person name="Feng K."/>
            <person name="Yates T.B."/>
            <person name="Jawdy S."/>
            <person name="Cereghino C."/>
            <person name="Smart L.B."/>
            <person name="Muchero W."/>
        </authorList>
    </citation>
    <scope>NUCLEOTIDE SEQUENCE</scope>
    <source>
        <tissue evidence="3">Shoot tip</tissue>
    </source>
</reference>
<dbReference type="PANTHER" id="PTHR35766">
    <property type="entry name" value="OS08G0543600 PROTEIN"/>
    <property type="match status" value="1"/>
</dbReference>
<feature type="domain" description="DUF7725" evidence="2">
    <location>
        <begin position="52"/>
        <end position="111"/>
    </location>
</feature>
<feature type="compositionally biased region" description="Basic and acidic residues" evidence="1">
    <location>
        <begin position="184"/>
        <end position="198"/>
    </location>
</feature>
<protein>
    <recommendedName>
        <fullName evidence="2">DUF7725 domain-containing protein</fullName>
    </recommendedName>
</protein>
<evidence type="ECO:0000313" key="3">
    <source>
        <dbReference type="EMBL" id="KAJ6687446.1"/>
    </source>
</evidence>
<reference evidence="3" key="1">
    <citation type="submission" date="2022-11" db="EMBL/GenBank/DDBJ databases">
        <authorList>
            <person name="Hyden B.L."/>
            <person name="Feng K."/>
            <person name="Yates T."/>
            <person name="Jawdy S."/>
            <person name="Smart L.B."/>
            <person name="Muchero W."/>
        </authorList>
    </citation>
    <scope>NUCLEOTIDE SEQUENCE</scope>
    <source>
        <tissue evidence="3">Shoot tip</tissue>
    </source>
</reference>
<proteinExistence type="predicted"/>
<comment type="caution">
    <text evidence="3">The sequence shown here is derived from an EMBL/GenBank/DDBJ whole genome shotgun (WGS) entry which is preliminary data.</text>
</comment>
<feature type="compositionally biased region" description="Low complexity" evidence="1">
    <location>
        <begin position="224"/>
        <end position="235"/>
    </location>
</feature>
<feature type="region of interest" description="Disordered" evidence="1">
    <location>
        <begin position="1"/>
        <end position="33"/>
    </location>
</feature>
<sequence>MKDQNILNFNNQGQDGQPLREEQASSAASASLSETSVHSVNVSEITVNNGTVRTIPAGGRIRINSTLPNRLGKMLSPLHWHDYKRKFGKLDDFVGGHPELFLVEGDYIQLREGAQEMIAATAAVAKVAAAAAASPCSSFLPSVAVTPMAQSHRLKKAPSIESKSSNGVNFGVAKGISNVKIMSKSKDSHELNRQDFDRSSVSISQSKGSIHGTTNSIYSGKQPSRTTRAALTSRR</sequence>
<feature type="compositionally biased region" description="Polar residues" evidence="1">
    <location>
        <begin position="1"/>
        <end position="15"/>
    </location>
</feature>
<dbReference type="Pfam" id="PF24851">
    <property type="entry name" value="DUF7725"/>
    <property type="match status" value="1"/>
</dbReference>
<dbReference type="InterPro" id="IPR056142">
    <property type="entry name" value="DUF7725"/>
</dbReference>
<dbReference type="PANTHER" id="PTHR35766:SF1">
    <property type="entry name" value="OS08G0543600 PROTEIN"/>
    <property type="match status" value="1"/>
</dbReference>
<gene>
    <name evidence="3" type="ORF">OIU74_016184</name>
</gene>
<dbReference type="AlphaFoldDB" id="A0A9Q0PFS5"/>
<accession>A0A9Q0PFS5</accession>
<organism evidence="3 4">
    <name type="scientific">Salix koriyanagi</name>
    <dbReference type="NCBI Taxonomy" id="2511006"/>
    <lineage>
        <taxon>Eukaryota</taxon>
        <taxon>Viridiplantae</taxon>
        <taxon>Streptophyta</taxon>
        <taxon>Embryophyta</taxon>
        <taxon>Tracheophyta</taxon>
        <taxon>Spermatophyta</taxon>
        <taxon>Magnoliopsida</taxon>
        <taxon>eudicotyledons</taxon>
        <taxon>Gunneridae</taxon>
        <taxon>Pentapetalae</taxon>
        <taxon>rosids</taxon>
        <taxon>fabids</taxon>
        <taxon>Malpighiales</taxon>
        <taxon>Salicaceae</taxon>
        <taxon>Saliceae</taxon>
        <taxon>Salix</taxon>
    </lineage>
</organism>
<feature type="compositionally biased region" description="Polar residues" evidence="1">
    <location>
        <begin position="211"/>
        <end position="223"/>
    </location>
</feature>
<feature type="compositionally biased region" description="Low complexity" evidence="1">
    <location>
        <begin position="199"/>
        <end position="209"/>
    </location>
</feature>
<name>A0A9Q0PFS5_9ROSI</name>